<dbReference type="eggNOG" id="ENOG502S1I1">
    <property type="taxonomic scope" value="Eukaryota"/>
</dbReference>
<feature type="domain" description="BSD" evidence="1">
    <location>
        <begin position="79"/>
        <end position="124"/>
    </location>
</feature>
<evidence type="ECO:0000313" key="3">
    <source>
        <dbReference type="Proteomes" id="UP000030645"/>
    </source>
</evidence>
<dbReference type="SMART" id="SM00751">
    <property type="entry name" value="BSD"/>
    <property type="match status" value="1"/>
</dbReference>
<keyword evidence="3" id="KW-1185">Reference proteome</keyword>
<organism evidence="2 3">
    <name type="scientific">Morus notabilis</name>
    <dbReference type="NCBI Taxonomy" id="981085"/>
    <lineage>
        <taxon>Eukaryota</taxon>
        <taxon>Viridiplantae</taxon>
        <taxon>Streptophyta</taxon>
        <taxon>Embryophyta</taxon>
        <taxon>Tracheophyta</taxon>
        <taxon>Spermatophyta</taxon>
        <taxon>Magnoliopsida</taxon>
        <taxon>eudicotyledons</taxon>
        <taxon>Gunneridae</taxon>
        <taxon>Pentapetalae</taxon>
        <taxon>rosids</taxon>
        <taxon>fabids</taxon>
        <taxon>Rosales</taxon>
        <taxon>Moraceae</taxon>
        <taxon>Moreae</taxon>
        <taxon>Morus</taxon>
    </lineage>
</organism>
<dbReference type="InterPro" id="IPR035925">
    <property type="entry name" value="BSD_dom_sf"/>
</dbReference>
<dbReference type="Gene3D" id="1.10.3970.10">
    <property type="entry name" value="BSD domain"/>
    <property type="match status" value="1"/>
</dbReference>
<dbReference type="OrthoDB" id="47923at2759"/>
<evidence type="ECO:0000259" key="1">
    <source>
        <dbReference type="PROSITE" id="PS50858"/>
    </source>
</evidence>
<dbReference type="PANTHER" id="PTHR31923:SF3">
    <property type="entry name" value="BSD DOMAIN-CONTAINING PROTEIN"/>
    <property type="match status" value="1"/>
</dbReference>
<gene>
    <name evidence="2" type="ORF">L484_015217</name>
</gene>
<dbReference type="AlphaFoldDB" id="W9SDQ5"/>
<dbReference type="InterPro" id="IPR005607">
    <property type="entry name" value="BSD_dom"/>
</dbReference>
<dbReference type="SUPFAM" id="SSF140383">
    <property type="entry name" value="BSD domain-like"/>
    <property type="match status" value="1"/>
</dbReference>
<dbReference type="EMBL" id="KE346013">
    <property type="protein sequence ID" value="EXC24198.1"/>
    <property type="molecule type" value="Genomic_DNA"/>
</dbReference>
<protein>
    <recommendedName>
        <fullName evidence="1">BSD domain-containing protein</fullName>
    </recommendedName>
</protein>
<evidence type="ECO:0000313" key="2">
    <source>
        <dbReference type="EMBL" id="EXC24198.1"/>
    </source>
</evidence>
<sequence length="172" mass="19850">MDGSWFRRSFFKDTEKTKNPGLSDQRVQDDEDILGVTEQLINYVKSFTLETFKNFPSADDSGGKRGDDSSGSVRNDLSEWQERHAILILSKVKEIAHLRYKLCPRYLKERQFWKIYFSLVKSHVAEYELQAIRRVKIKEMALENGKSTTDRTACEVEMAETKNPANLPPATP</sequence>
<dbReference type="Pfam" id="PF03909">
    <property type="entry name" value="BSD"/>
    <property type="match status" value="1"/>
</dbReference>
<proteinExistence type="predicted"/>
<reference evidence="3" key="1">
    <citation type="submission" date="2013-01" db="EMBL/GenBank/DDBJ databases">
        <title>Draft Genome Sequence of a Mulberry Tree, Morus notabilis C.K. Schneid.</title>
        <authorList>
            <person name="He N."/>
            <person name="Zhao S."/>
        </authorList>
    </citation>
    <scope>NUCLEOTIDE SEQUENCE</scope>
</reference>
<dbReference type="PROSITE" id="PS50858">
    <property type="entry name" value="BSD"/>
    <property type="match status" value="1"/>
</dbReference>
<accession>W9SDQ5</accession>
<dbReference type="PANTHER" id="PTHR31923">
    <property type="entry name" value="BSD DOMAIN-CONTAINING PROTEIN"/>
    <property type="match status" value="1"/>
</dbReference>
<dbReference type="KEGG" id="mnt:21398323"/>
<dbReference type="Proteomes" id="UP000030645">
    <property type="component" value="Unassembled WGS sequence"/>
</dbReference>
<name>W9SDQ5_9ROSA</name>